<dbReference type="InterPro" id="IPR014001">
    <property type="entry name" value="Helicase_ATP-bd"/>
</dbReference>
<dbReference type="GO" id="GO:0016787">
    <property type="term" value="F:hydrolase activity"/>
    <property type="evidence" value="ECO:0007669"/>
    <property type="project" value="UniProtKB-KW"/>
</dbReference>
<feature type="compositionally biased region" description="Low complexity" evidence="11">
    <location>
        <begin position="510"/>
        <end position="524"/>
    </location>
</feature>
<sequence>MSTKQIQKKANTAVQSKKSQKIEEKKKDQLKKLAEEEDEVEQSSDEEQEESQELNDDSAEKQQAKQENKNGDQENKSGSEYLKEIQIDETEEKEDVTFQSLGVCEELVEACNRLKYVKPTAIQRESLVYTLKQRDIIALAETGSGKTLAFALPVIQNLLDAPQPFYALVLSPTRELCMQIAEHFEALGVGISLKTTVIVGGLDPMAQAIALSKKPHIIIGTPGRILYHMQNTKGFNFKALKFLVLDEADKLLNMDFEKDINQILDIIPKKRNTFLFSATMTNKVHKLQRASLKDPVKIEVSSKYQMVSTLVAQYAFIPAKYKDCYLVYSLNEFAGNTSIIFVQTCLNAIKLTLMLRNLGFSAVTIHGQMSQVKRLGAINKFKSGEKKILVATDVASRGLDIPSVDLVINYDIPTNAKEYVHRVGRTARAGRAGKAISFVTQYDVEMYLKIEALIGKKLDQYKCEEYQVLVFNERVQEAQRIAAQEIKEIMEKKNNPLHDVDDEGEKYSKKNANNNRKKSFNNSKNMKKMKIDI</sequence>
<name>Q234Z6_TETTS</name>
<dbReference type="GO" id="GO:0003723">
    <property type="term" value="F:RNA binding"/>
    <property type="evidence" value="ECO:0007669"/>
    <property type="project" value="UniProtKB-KW"/>
</dbReference>
<feature type="region of interest" description="Disordered" evidence="11">
    <location>
        <begin position="493"/>
        <end position="533"/>
    </location>
</feature>
<dbReference type="OMA" id="GIGIKCC"/>
<proteinExistence type="inferred from homology"/>
<dbReference type="GO" id="GO:0005829">
    <property type="term" value="C:cytosol"/>
    <property type="evidence" value="ECO:0007669"/>
    <property type="project" value="TreeGrafter"/>
</dbReference>
<dbReference type="InterPro" id="IPR011545">
    <property type="entry name" value="DEAD/DEAH_box_helicase_dom"/>
</dbReference>
<feature type="domain" description="Helicase C-terminal" evidence="13">
    <location>
        <begin position="329"/>
        <end position="469"/>
    </location>
</feature>
<keyword evidence="3 10" id="KW-0378">Hydrolase</keyword>
<dbReference type="CDD" id="cd18787">
    <property type="entry name" value="SF2_C_DEAD"/>
    <property type="match status" value="1"/>
</dbReference>
<keyword evidence="2 10" id="KW-0547">Nucleotide-binding</keyword>
<feature type="compositionally biased region" description="Basic and acidic residues" evidence="11">
    <location>
        <begin position="58"/>
        <end position="79"/>
    </location>
</feature>
<dbReference type="OrthoDB" id="10261904at2759"/>
<dbReference type="PROSITE" id="PS00039">
    <property type="entry name" value="DEAD_ATP_HELICASE"/>
    <property type="match status" value="1"/>
</dbReference>
<dbReference type="STRING" id="312017.Q234Z6"/>
<keyword evidence="16" id="KW-1185">Reference proteome</keyword>
<dbReference type="PANTHER" id="PTHR47959:SF24">
    <property type="entry name" value="ATP-DEPENDENT RNA HELICASE"/>
    <property type="match status" value="1"/>
</dbReference>
<feature type="domain" description="Helicase ATP-binding" evidence="12">
    <location>
        <begin position="127"/>
        <end position="298"/>
    </location>
</feature>
<evidence type="ECO:0000256" key="2">
    <source>
        <dbReference type="ARBA" id="ARBA00022741"/>
    </source>
</evidence>
<feature type="compositionally biased region" description="Polar residues" evidence="11">
    <location>
        <begin position="1"/>
        <end position="14"/>
    </location>
</feature>
<reference evidence="16" key="1">
    <citation type="journal article" date="2006" name="PLoS Biol.">
        <title>Macronuclear genome sequence of the ciliate Tetrahymena thermophila, a model eukaryote.</title>
        <authorList>
            <person name="Eisen J.A."/>
            <person name="Coyne R.S."/>
            <person name="Wu M."/>
            <person name="Wu D."/>
            <person name="Thiagarajan M."/>
            <person name="Wortman J.R."/>
            <person name="Badger J.H."/>
            <person name="Ren Q."/>
            <person name="Amedeo P."/>
            <person name="Jones K.M."/>
            <person name="Tallon L.J."/>
            <person name="Delcher A.L."/>
            <person name="Salzberg S.L."/>
            <person name="Silva J.C."/>
            <person name="Haas B.J."/>
            <person name="Majoros W.H."/>
            <person name="Farzad M."/>
            <person name="Carlton J.M."/>
            <person name="Smith R.K. Jr."/>
            <person name="Garg J."/>
            <person name="Pearlman R.E."/>
            <person name="Karrer K.M."/>
            <person name="Sun L."/>
            <person name="Manning G."/>
            <person name="Elde N.C."/>
            <person name="Turkewitz A.P."/>
            <person name="Asai D.J."/>
            <person name="Wilkes D.E."/>
            <person name="Wang Y."/>
            <person name="Cai H."/>
            <person name="Collins K."/>
            <person name="Stewart B.A."/>
            <person name="Lee S.R."/>
            <person name="Wilamowska K."/>
            <person name="Weinberg Z."/>
            <person name="Ruzzo W.L."/>
            <person name="Wloga D."/>
            <person name="Gaertig J."/>
            <person name="Frankel J."/>
            <person name="Tsao C.-C."/>
            <person name="Gorovsky M.A."/>
            <person name="Keeling P.J."/>
            <person name="Waller R.F."/>
            <person name="Patron N.J."/>
            <person name="Cherry J.M."/>
            <person name="Stover N.A."/>
            <person name="Krieger C.J."/>
            <person name="del Toro C."/>
            <person name="Ryder H.F."/>
            <person name="Williamson S.C."/>
            <person name="Barbeau R.A."/>
            <person name="Hamilton E.P."/>
            <person name="Orias E."/>
        </authorList>
    </citation>
    <scope>NUCLEOTIDE SEQUENCE [LARGE SCALE GENOMIC DNA]</scope>
    <source>
        <strain evidence="16">SB210</strain>
    </source>
</reference>
<evidence type="ECO:0000313" key="15">
    <source>
        <dbReference type="EMBL" id="EAR91857.2"/>
    </source>
</evidence>
<dbReference type="InterPro" id="IPR027417">
    <property type="entry name" value="P-loop_NTPase"/>
</dbReference>
<evidence type="ECO:0000256" key="8">
    <source>
        <dbReference type="ARBA" id="ARBA00024350"/>
    </source>
</evidence>
<keyword evidence="5 10" id="KW-0067">ATP-binding</keyword>
<evidence type="ECO:0000259" key="13">
    <source>
        <dbReference type="PROSITE" id="PS51194"/>
    </source>
</evidence>
<dbReference type="Proteomes" id="UP000009168">
    <property type="component" value="Unassembled WGS sequence"/>
</dbReference>
<comment type="subcellular location">
    <subcellularLocation>
        <location evidence="1">Nucleus</location>
    </subcellularLocation>
</comment>
<dbReference type="PANTHER" id="PTHR47959">
    <property type="entry name" value="ATP-DEPENDENT RNA HELICASE RHLE-RELATED"/>
    <property type="match status" value="1"/>
</dbReference>
<feature type="compositionally biased region" description="Basic and acidic residues" evidence="11">
    <location>
        <begin position="20"/>
        <end position="34"/>
    </location>
</feature>
<evidence type="ECO:0000256" key="9">
    <source>
        <dbReference type="PROSITE-ProRule" id="PRU00552"/>
    </source>
</evidence>
<dbReference type="Pfam" id="PF00270">
    <property type="entry name" value="DEAD"/>
    <property type="match status" value="1"/>
</dbReference>
<gene>
    <name evidence="15" type="ORF">TTHERM_00095530</name>
</gene>
<comment type="similarity">
    <text evidence="8">Belongs to the DEAD box helicase family. DDX47/RRP3 subfamily.</text>
</comment>
<dbReference type="InterPro" id="IPR050079">
    <property type="entry name" value="DEAD_box_RNA_helicase"/>
</dbReference>
<dbReference type="GO" id="GO:0005634">
    <property type="term" value="C:nucleus"/>
    <property type="evidence" value="ECO:0007669"/>
    <property type="project" value="UniProtKB-SubCell"/>
</dbReference>
<dbReference type="KEGG" id="tet:TTHERM_00095530"/>
<dbReference type="InParanoid" id="Q234Z6"/>
<feature type="domain" description="DEAD-box RNA helicase Q" evidence="14">
    <location>
        <begin position="96"/>
        <end position="124"/>
    </location>
</feature>
<dbReference type="EMBL" id="GG662767">
    <property type="protein sequence ID" value="EAR91857.2"/>
    <property type="molecule type" value="Genomic_DNA"/>
</dbReference>
<keyword evidence="4 10" id="KW-0347">Helicase</keyword>
<keyword evidence="7" id="KW-0539">Nucleus</keyword>
<evidence type="ECO:0000256" key="10">
    <source>
        <dbReference type="RuleBase" id="RU000492"/>
    </source>
</evidence>
<evidence type="ECO:0000256" key="5">
    <source>
        <dbReference type="ARBA" id="ARBA00022840"/>
    </source>
</evidence>
<evidence type="ECO:0000313" key="16">
    <source>
        <dbReference type="Proteomes" id="UP000009168"/>
    </source>
</evidence>
<dbReference type="AlphaFoldDB" id="Q234Z6"/>
<dbReference type="HOGENOM" id="CLU_003041_1_1_1"/>
<dbReference type="SMART" id="SM00487">
    <property type="entry name" value="DEXDc"/>
    <property type="match status" value="1"/>
</dbReference>
<dbReference type="Gene3D" id="3.40.50.300">
    <property type="entry name" value="P-loop containing nucleotide triphosphate hydrolases"/>
    <property type="match status" value="2"/>
</dbReference>
<dbReference type="eggNOG" id="KOG0330">
    <property type="taxonomic scope" value="Eukaryota"/>
</dbReference>
<dbReference type="PROSITE" id="PS51194">
    <property type="entry name" value="HELICASE_CTER"/>
    <property type="match status" value="1"/>
</dbReference>
<feature type="region of interest" description="Disordered" evidence="11">
    <location>
        <begin position="1"/>
        <end position="79"/>
    </location>
</feature>
<dbReference type="PROSITE" id="PS51192">
    <property type="entry name" value="HELICASE_ATP_BIND_1"/>
    <property type="match status" value="1"/>
</dbReference>
<feature type="short sequence motif" description="Q motif" evidence="9">
    <location>
        <begin position="96"/>
        <end position="124"/>
    </location>
</feature>
<dbReference type="PROSITE" id="PS51195">
    <property type="entry name" value="Q_MOTIF"/>
    <property type="match status" value="1"/>
</dbReference>
<dbReference type="CDD" id="cd17954">
    <property type="entry name" value="DEADc_DDX47"/>
    <property type="match status" value="1"/>
</dbReference>
<dbReference type="FunCoup" id="Q234Z6">
    <property type="interactions" value="606"/>
</dbReference>
<keyword evidence="6" id="KW-0694">RNA-binding</keyword>
<accession>Q234Z6</accession>
<dbReference type="InterPro" id="IPR044765">
    <property type="entry name" value="DDX47/Rrp3_DEADc"/>
</dbReference>
<evidence type="ECO:0000256" key="4">
    <source>
        <dbReference type="ARBA" id="ARBA00022806"/>
    </source>
</evidence>
<organism evidence="15 16">
    <name type="scientific">Tetrahymena thermophila (strain SB210)</name>
    <dbReference type="NCBI Taxonomy" id="312017"/>
    <lineage>
        <taxon>Eukaryota</taxon>
        <taxon>Sar</taxon>
        <taxon>Alveolata</taxon>
        <taxon>Ciliophora</taxon>
        <taxon>Intramacronucleata</taxon>
        <taxon>Oligohymenophorea</taxon>
        <taxon>Hymenostomatida</taxon>
        <taxon>Tetrahymenina</taxon>
        <taxon>Tetrahymenidae</taxon>
        <taxon>Tetrahymena</taxon>
    </lineage>
</organism>
<dbReference type="InterPro" id="IPR014014">
    <property type="entry name" value="RNA_helicase_DEAD_Q_motif"/>
</dbReference>
<protein>
    <submittedName>
        <fullName evidence="15">DEAD/DEAH-box helicase</fullName>
    </submittedName>
</protein>
<dbReference type="GO" id="GO:0005524">
    <property type="term" value="F:ATP binding"/>
    <property type="evidence" value="ECO:0007669"/>
    <property type="project" value="UniProtKB-KW"/>
</dbReference>
<dbReference type="InterPro" id="IPR001650">
    <property type="entry name" value="Helicase_C-like"/>
</dbReference>
<dbReference type="Pfam" id="PF00271">
    <property type="entry name" value="Helicase_C"/>
    <property type="match status" value="1"/>
</dbReference>
<dbReference type="GeneID" id="7831910"/>
<evidence type="ECO:0000256" key="3">
    <source>
        <dbReference type="ARBA" id="ARBA00022801"/>
    </source>
</evidence>
<dbReference type="RefSeq" id="XP_001012102.2">
    <property type="nucleotide sequence ID" value="XM_001012102.2"/>
</dbReference>
<dbReference type="SUPFAM" id="SSF52540">
    <property type="entry name" value="P-loop containing nucleoside triphosphate hydrolases"/>
    <property type="match status" value="1"/>
</dbReference>
<dbReference type="SMART" id="SM00490">
    <property type="entry name" value="HELICc"/>
    <property type="match status" value="1"/>
</dbReference>
<feature type="compositionally biased region" description="Acidic residues" evidence="11">
    <location>
        <begin position="35"/>
        <end position="57"/>
    </location>
</feature>
<evidence type="ECO:0000259" key="14">
    <source>
        <dbReference type="PROSITE" id="PS51195"/>
    </source>
</evidence>
<evidence type="ECO:0000259" key="12">
    <source>
        <dbReference type="PROSITE" id="PS51192"/>
    </source>
</evidence>
<evidence type="ECO:0000256" key="6">
    <source>
        <dbReference type="ARBA" id="ARBA00022884"/>
    </source>
</evidence>
<evidence type="ECO:0000256" key="7">
    <source>
        <dbReference type="ARBA" id="ARBA00023242"/>
    </source>
</evidence>
<evidence type="ECO:0000256" key="1">
    <source>
        <dbReference type="ARBA" id="ARBA00004123"/>
    </source>
</evidence>
<dbReference type="InterPro" id="IPR000629">
    <property type="entry name" value="RNA-helicase_DEAD-box_CS"/>
</dbReference>
<dbReference type="GO" id="GO:0003724">
    <property type="term" value="F:RNA helicase activity"/>
    <property type="evidence" value="ECO:0007669"/>
    <property type="project" value="InterPro"/>
</dbReference>
<evidence type="ECO:0000256" key="11">
    <source>
        <dbReference type="SAM" id="MobiDB-lite"/>
    </source>
</evidence>